<accession>A0A3E5F4L0</accession>
<dbReference type="EMBL" id="QSVA01000002">
    <property type="protein sequence ID" value="RGN96727.1"/>
    <property type="molecule type" value="Genomic_DNA"/>
</dbReference>
<sequence length="187" mass="22432">MAAKDVKDFNEWFNRSYARLKERISIYHGKTDEDVFHDAYLAVRKQVMFSREGIENWESYFFGCYRKMVQAGMRDNSRYSCPGDGYFITPGETDDREETEEWEEMLTGCDMLVRDIQKFLRRHFSYEDYRMFMLRFYETSSSFRTIARHMGEKTSVITRWAQVMLESVRANRTFTARRRLIAARDAA</sequence>
<organism evidence="1 2">
    <name type="scientific">Bacteroides uniformis</name>
    <dbReference type="NCBI Taxonomy" id="820"/>
    <lineage>
        <taxon>Bacteria</taxon>
        <taxon>Pseudomonadati</taxon>
        <taxon>Bacteroidota</taxon>
        <taxon>Bacteroidia</taxon>
        <taxon>Bacteroidales</taxon>
        <taxon>Bacteroidaceae</taxon>
        <taxon>Bacteroides</taxon>
    </lineage>
</organism>
<evidence type="ECO:0000313" key="1">
    <source>
        <dbReference type="EMBL" id="RGN96727.1"/>
    </source>
</evidence>
<dbReference type="Proteomes" id="UP000260759">
    <property type="component" value="Unassembled WGS sequence"/>
</dbReference>
<evidence type="ECO:0000313" key="2">
    <source>
        <dbReference type="Proteomes" id="UP000260759"/>
    </source>
</evidence>
<reference evidence="1 2" key="1">
    <citation type="submission" date="2018-08" db="EMBL/GenBank/DDBJ databases">
        <title>A genome reference for cultivated species of the human gut microbiota.</title>
        <authorList>
            <person name="Zou Y."/>
            <person name="Xue W."/>
            <person name="Luo G."/>
        </authorList>
    </citation>
    <scope>NUCLEOTIDE SEQUENCE [LARGE SCALE GENOMIC DNA]</scope>
    <source>
        <strain evidence="1 2">OM03-4</strain>
    </source>
</reference>
<name>A0A3E5F4L0_BACUN</name>
<comment type="caution">
    <text evidence="1">The sequence shown here is derived from an EMBL/GenBank/DDBJ whole genome shotgun (WGS) entry which is preliminary data.</text>
</comment>
<protein>
    <submittedName>
        <fullName evidence="1">Sigma-70 family RNA polymerase sigma factor</fullName>
    </submittedName>
</protein>
<dbReference type="RefSeq" id="WP_117599639.1">
    <property type="nucleotide sequence ID" value="NZ_CAXTFB010000009.1"/>
</dbReference>
<dbReference type="AlphaFoldDB" id="A0A3E5F4L0"/>
<gene>
    <name evidence="1" type="ORF">DXB37_03575</name>
</gene>
<proteinExistence type="predicted"/>